<keyword evidence="7" id="KW-0732">Signal</keyword>
<evidence type="ECO:0000256" key="2">
    <source>
        <dbReference type="ARBA" id="ARBA00022617"/>
    </source>
</evidence>
<evidence type="ECO:0000313" key="9">
    <source>
        <dbReference type="EMBL" id="EAR21300.1"/>
    </source>
</evidence>
<evidence type="ECO:0000256" key="3">
    <source>
        <dbReference type="ARBA" id="ARBA00022723"/>
    </source>
</evidence>
<evidence type="ECO:0000256" key="4">
    <source>
        <dbReference type="ARBA" id="ARBA00022982"/>
    </source>
</evidence>
<keyword evidence="5 6" id="KW-0408">Iron</keyword>
<evidence type="ECO:0000256" key="7">
    <source>
        <dbReference type="SAM" id="SignalP"/>
    </source>
</evidence>
<evidence type="ECO:0000256" key="5">
    <source>
        <dbReference type="ARBA" id="ARBA00023004"/>
    </source>
</evidence>
<dbReference type="STRING" id="314278.NB231_08585"/>
<dbReference type="PANTHER" id="PTHR33751">
    <property type="entry name" value="CBB3-TYPE CYTOCHROME C OXIDASE SUBUNIT FIXP"/>
    <property type="match status" value="1"/>
</dbReference>
<protein>
    <submittedName>
        <fullName evidence="9">Cytochrome c, class I</fullName>
    </submittedName>
</protein>
<dbReference type="PANTHER" id="PTHR33751:SF9">
    <property type="entry name" value="CYTOCHROME C4"/>
    <property type="match status" value="1"/>
</dbReference>
<reference evidence="9 10" key="1">
    <citation type="submission" date="2006-02" db="EMBL/GenBank/DDBJ databases">
        <authorList>
            <person name="Waterbury J."/>
            <person name="Ferriera S."/>
            <person name="Johnson J."/>
            <person name="Kravitz S."/>
            <person name="Halpern A."/>
            <person name="Remington K."/>
            <person name="Beeson K."/>
            <person name="Tran B."/>
            <person name="Rogers Y.-H."/>
            <person name="Friedman R."/>
            <person name="Venter J.C."/>
        </authorList>
    </citation>
    <scope>NUCLEOTIDE SEQUENCE [LARGE SCALE GENOMIC DNA]</scope>
    <source>
        <strain evidence="9 10">Nb-231</strain>
    </source>
</reference>
<sequence length="115" mass="12510">MTRRLVFSLGLLSCLLFSVQAFAIEFGDARAGGQKYQQKGCTNCHGEGGRSSAPTFPILAGQYSDYLVEALQGYKEGDRKNPMMAGMAAGLSEEDMYDIAAYLSREESALTTLHK</sequence>
<dbReference type="OrthoDB" id="9796421at2"/>
<dbReference type="HOGENOM" id="CLU_128253_1_1_6"/>
<organism evidence="9 10">
    <name type="scientific">Nitrococcus mobilis Nb-231</name>
    <dbReference type="NCBI Taxonomy" id="314278"/>
    <lineage>
        <taxon>Bacteria</taxon>
        <taxon>Pseudomonadati</taxon>
        <taxon>Pseudomonadota</taxon>
        <taxon>Gammaproteobacteria</taxon>
        <taxon>Chromatiales</taxon>
        <taxon>Ectothiorhodospiraceae</taxon>
        <taxon>Nitrococcus</taxon>
    </lineage>
</organism>
<evidence type="ECO:0000256" key="6">
    <source>
        <dbReference type="PROSITE-ProRule" id="PRU00433"/>
    </source>
</evidence>
<keyword evidence="2 6" id="KW-0349">Heme</keyword>
<keyword evidence="1" id="KW-0813">Transport</keyword>
<dbReference type="GO" id="GO:0046872">
    <property type="term" value="F:metal ion binding"/>
    <property type="evidence" value="ECO:0007669"/>
    <property type="project" value="UniProtKB-KW"/>
</dbReference>
<dbReference type="SUPFAM" id="SSF46626">
    <property type="entry name" value="Cytochrome c"/>
    <property type="match status" value="1"/>
</dbReference>
<dbReference type="InterPro" id="IPR009056">
    <property type="entry name" value="Cyt_c-like_dom"/>
</dbReference>
<dbReference type="RefSeq" id="WP_005001503.1">
    <property type="nucleotide sequence ID" value="NZ_CH672427.1"/>
</dbReference>
<dbReference type="AlphaFoldDB" id="A4BSN0"/>
<gene>
    <name evidence="9" type="ORF">NB231_08585</name>
</gene>
<evidence type="ECO:0000256" key="1">
    <source>
        <dbReference type="ARBA" id="ARBA00022448"/>
    </source>
</evidence>
<name>A4BSN0_9GAMM</name>
<dbReference type="GO" id="GO:0020037">
    <property type="term" value="F:heme binding"/>
    <property type="evidence" value="ECO:0007669"/>
    <property type="project" value="InterPro"/>
</dbReference>
<feature type="domain" description="Cytochrome c" evidence="8">
    <location>
        <begin position="27"/>
        <end position="107"/>
    </location>
</feature>
<dbReference type="InterPro" id="IPR050597">
    <property type="entry name" value="Cytochrome_c_Oxidase_Subunit"/>
</dbReference>
<proteinExistence type="predicted"/>
<evidence type="ECO:0000313" key="10">
    <source>
        <dbReference type="Proteomes" id="UP000003374"/>
    </source>
</evidence>
<dbReference type="GO" id="GO:0009055">
    <property type="term" value="F:electron transfer activity"/>
    <property type="evidence" value="ECO:0007669"/>
    <property type="project" value="InterPro"/>
</dbReference>
<dbReference type="eggNOG" id="COG2863">
    <property type="taxonomic scope" value="Bacteria"/>
</dbReference>
<keyword evidence="10" id="KW-1185">Reference proteome</keyword>
<feature type="signal peptide" evidence="7">
    <location>
        <begin position="1"/>
        <end position="23"/>
    </location>
</feature>
<comment type="caution">
    <text evidence="9">The sequence shown here is derived from an EMBL/GenBank/DDBJ whole genome shotgun (WGS) entry which is preliminary data.</text>
</comment>
<dbReference type="EMBL" id="AAOF01000010">
    <property type="protein sequence ID" value="EAR21300.1"/>
    <property type="molecule type" value="Genomic_DNA"/>
</dbReference>
<accession>A4BSN0</accession>
<keyword evidence="4" id="KW-0249">Electron transport</keyword>
<dbReference type="Pfam" id="PF00034">
    <property type="entry name" value="Cytochrom_C"/>
    <property type="match status" value="1"/>
</dbReference>
<keyword evidence="3 6" id="KW-0479">Metal-binding</keyword>
<dbReference type="Proteomes" id="UP000003374">
    <property type="component" value="Unassembled WGS sequence"/>
</dbReference>
<dbReference type="PROSITE" id="PS51007">
    <property type="entry name" value="CYTC"/>
    <property type="match status" value="1"/>
</dbReference>
<evidence type="ECO:0000259" key="8">
    <source>
        <dbReference type="PROSITE" id="PS51007"/>
    </source>
</evidence>
<feature type="chain" id="PRO_5002666702" evidence="7">
    <location>
        <begin position="24"/>
        <end position="115"/>
    </location>
</feature>
<dbReference type="InterPro" id="IPR036909">
    <property type="entry name" value="Cyt_c-like_dom_sf"/>
</dbReference>
<dbReference type="Gene3D" id="1.10.760.10">
    <property type="entry name" value="Cytochrome c-like domain"/>
    <property type="match status" value="1"/>
</dbReference>